<keyword evidence="8" id="KW-0539">Nucleus</keyword>
<dbReference type="GO" id="GO:0000183">
    <property type="term" value="P:rDNA heterochromatin formation"/>
    <property type="evidence" value="ECO:0007669"/>
    <property type="project" value="TreeGrafter"/>
</dbReference>
<dbReference type="GO" id="GO:0004672">
    <property type="term" value="F:protein kinase activity"/>
    <property type="evidence" value="ECO:0007669"/>
    <property type="project" value="InterPro"/>
</dbReference>
<evidence type="ECO:0000313" key="12">
    <source>
        <dbReference type="EMBL" id="GAA48258.1"/>
    </source>
</evidence>
<dbReference type="GO" id="GO:0046015">
    <property type="term" value="P:regulation of transcription by glucose"/>
    <property type="evidence" value="ECO:0007669"/>
    <property type="project" value="TreeGrafter"/>
</dbReference>
<evidence type="ECO:0000256" key="5">
    <source>
        <dbReference type="ARBA" id="ARBA00022603"/>
    </source>
</evidence>
<keyword evidence="13" id="KW-1185">Reference proteome</keyword>
<protein>
    <recommendedName>
        <fullName evidence="3">Ribosomal RNA-processing protein 8</fullName>
    </recommendedName>
</protein>
<dbReference type="GO" id="GO:0006364">
    <property type="term" value="P:rRNA processing"/>
    <property type="evidence" value="ECO:0007669"/>
    <property type="project" value="UniProtKB-KW"/>
</dbReference>
<proteinExistence type="inferred from homology"/>
<dbReference type="FunFam" id="1.10.10.2150:FF:000001">
    <property type="entry name" value="Ribosomal RNA-processing protein 8"/>
    <property type="match status" value="1"/>
</dbReference>
<evidence type="ECO:0000259" key="11">
    <source>
        <dbReference type="PROSITE" id="PS50011"/>
    </source>
</evidence>
<dbReference type="InterPro" id="IPR001245">
    <property type="entry name" value="Ser-Thr/Tyr_kinase_cat_dom"/>
</dbReference>
<dbReference type="PROSITE" id="PS50297">
    <property type="entry name" value="ANK_REP_REGION"/>
    <property type="match status" value="3"/>
</dbReference>
<name>G7Y5M2_CLOSI</name>
<evidence type="ECO:0000256" key="9">
    <source>
        <dbReference type="PROSITE-ProRule" id="PRU00023"/>
    </source>
</evidence>
<keyword evidence="4" id="KW-0698">rRNA processing</keyword>
<dbReference type="Gene3D" id="3.30.200.20">
    <property type="entry name" value="Phosphorylase Kinase, domain 1"/>
    <property type="match status" value="1"/>
</dbReference>
<evidence type="ECO:0000256" key="3">
    <source>
        <dbReference type="ARBA" id="ARBA00020203"/>
    </source>
</evidence>
<dbReference type="InterPro" id="IPR042036">
    <property type="entry name" value="RRP8_N"/>
</dbReference>
<accession>G7Y5M2</accession>
<dbReference type="GO" id="GO:0032259">
    <property type="term" value="P:methylation"/>
    <property type="evidence" value="ECO:0007669"/>
    <property type="project" value="UniProtKB-KW"/>
</dbReference>
<gene>
    <name evidence="12" type="ORF">CLF_101382</name>
</gene>
<dbReference type="FunFam" id="1.25.40.20:FF:000050">
    <property type="entry name" value="integrin-linked protein kinase"/>
    <property type="match status" value="1"/>
</dbReference>
<dbReference type="Gene3D" id="1.25.40.20">
    <property type="entry name" value="Ankyrin repeat-containing domain"/>
    <property type="match status" value="1"/>
</dbReference>
<reference evidence="12" key="1">
    <citation type="journal article" date="2011" name="Genome Biol.">
        <title>The draft genome of the carcinogenic human liver fluke Clonorchis sinensis.</title>
        <authorList>
            <person name="Wang X."/>
            <person name="Chen W."/>
            <person name="Huang Y."/>
            <person name="Sun J."/>
            <person name="Men J."/>
            <person name="Liu H."/>
            <person name="Luo F."/>
            <person name="Guo L."/>
            <person name="Lv X."/>
            <person name="Deng C."/>
            <person name="Zhou C."/>
            <person name="Fan Y."/>
            <person name="Li X."/>
            <person name="Huang L."/>
            <person name="Hu Y."/>
            <person name="Liang C."/>
            <person name="Hu X."/>
            <person name="Xu J."/>
            <person name="Yu X."/>
        </authorList>
    </citation>
    <scope>NUCLEOTIDE SEQUENCE [LARGE SCALE GENOMIC DNA]</scope>
    <source>
        <strain evidence="12">Henan</strain>
    </source>
</reference>
<dbReference type="InterPro" id="IPR002110">
    <property type="entry name" value="Ankyrin_rpt"/>
</dbReference>
<dbReference type="GO" id="GO:0005677">
    <property type="term" value="C:chromatin silencing complex"/>
    <property type="evidence" value="ECO:0007669"/>
    <property type="project" value="TreeGrafter"/>
</dbReference>
<feature type="repeat" description="ANK" evidence="9">
    <location>
        <begin position="372"/>
        <end position="404"/>
    </location>
</feature>
<feature type="compositionally biased region" description="Basic residues" evidence="10">
    <location>
        <begin position="7"/>
        <end position="23"/>
    </location>
</feature>
<dbReference type="Pfam" id="PF05148">
    <property type="entry name" value="Methyltransf_8"/>
    <property type="match status" value="1"/>
</dbReference>
<evidence type="ECO:0000256" key="8">
    <source>
        <dbReference type="ARBA" id="ARBA00023242"/>
    </source>
</evidence>
<dbReference type="GO" id="GO:0042149">
    <property type="term" value="P:cellular response to glucose starvation"/>
    <property type="evidence" value="ECO:0007669"/>
    <property type="project" value="TreeGrafter"/>
</dbReference>
<keyword evidence="7" id="KW-0949">S-adenosyl-L-methionine</keyword>
<feature type="repeat" description="ANK" evidence="9">
    <location>
        <begin position="338"/>
        <end position="360"/>
    </location>
</feature>
<dbReference type="Pfam" id="PF00023">
    <property type="entry name" value="Ank"/>
    <property type="match status" value="1"/>
</dbReference>
<dbReference type="SUPFAM" id="SSF53335">
    <property type="entry name" value="S-adenosyl-L-methionine-dependent methyltransferases"/>
    <property type="match status" value="1"/>
</dbReference>
<dbReference type="Proteomes" id="UP000008909">
    <property type="component" value="Unassembled WGS sequence"/>
</dbReference>
<dbReference type="InterPro" id="IPR036770">
    <property type="entry name" value="Ankyrin_rpt-contain_sf"/>
</dbReference>
<dbReference type="Pfam" id="PF12796">
    <property type="entry name" value="Ank_2"/>
    <property type="match status" value="1"/>
</dbReference>
<comment type="similarity">
    <text evidence="2">Belongs to the methyltransferase superfamily. RRP8 family.</text>
</comment>
<dbReference type="PROSITE" id="PS50011">
    <property type="entry name" value="PROTEIN_KINASE_DOM"/>
    <property type="match status" value="1"/>
</dbReference>
<comment type="subcellular location">
    <subcellularLocation>
        <location evidence="1">Nucleus</location>
        <location evidence="1">Nucleolus</location>
    </subcellularLocation>
</comment>
<dbReference type="PANTHER" id="PTHR12787">
    <property type="entry name" value="RIBOSOMAL RNA-PROCESSING PROTEIN 8"/>
    <property type="match status" value="1"/>
</dbReference>
<organism evidence="12 13">
    <name type="scientific">Clonorchis sinensis</name>
    <name type="common">Chinese liver fluke</name>
    <dbReference type="NCBI Taxonomy" id="79923"/>
    <lineage>
        <taxon>Eukaryota</taxon>
        <taxon>Metazoa</taxon>
        <taxon>Spiralia</taxon>
        <taxon>Lophotrochozoa</taxon>
        <taxon>Platyhelminthes</taxon>
        <taxon>Trematoda</taxon>
        <taxon>Digenea</taxon>
        <taxon>Opisthorchiida</taxon>
        <taxon>Opisthorchiata</taxon>
        <taxon>Opisthorchiidae</taxon>
        <taxon>Clonorchis</taxon>
    </lineage>
</organism>
<dbReference type="InterPro" id="IPR007823">
    <property type="entry name" value="RRP8"/>
</dbReference>
<dbReference type="PROSITE" id="PS50088">
    <property type="entry name" value="ANK_REPEAT"/>
    <property type="match status" value="3"/>
</dbReference>
<sequence>MAAKQSNPKKKKKDFQKRPKQRKKTEQVDPRKDRDYLDVMIKSSMYVCGFHGCRIYSRFRFLNEKLYTCTSDEALSLFNTDKQAFDIYHSGFQHQLSQWPYDPLQWIVDYLKSCELNMERKVRLADMGCGDARLAGLLGERFKVYSFDLIAVNDNVTACDMAHTPLNSAHLHFVVFCLSLMGTNCRDFIYEANRLLKRNGELLIVDVASRFEGAFPAFLKKLKRFGFQCEFSETTEDTYFVRARLKKTEDCTHTPVSHMPVLKLNPSLQCGAMETVIAHVREGNLQEVRLWLDDIENDVNQGDEHRFSLLHWAAREGRLAVVDLLVMRGARVNATNMGDDTALHLAASHGHIDVVHFLLKCHRFNVDVANEHGNTPLHYACFWNHLEISEHLIKNGASLMQENKYGETPLEIARPRAAALLAPLAEALGHDLSRRKPFRDTSWIGTKTRARDATLYRLDGESWDPREVELTGALADGHGAEVLKGSFRRCPVVVKMLKLRNCTIRQARDFKEEFPRLRIFNHPNILPVLAIFTATPRLCLVSDYMQYGSLYDVLHQPNEPNVDGTVMGVEISQRQALRFAVDIAKAMEYLHSPELKVPNFRLNSKHVMVDEDIAKVGLVDSDGKENAGDSQAYRDEFLIARLDMADYKFSFHEKAREYNPAWMSPEALQKKASEINLEASDMWSFGVILWELVTRMVPFGGMNSMVVGMQIATENLRLPIPPQLDARVARLIELCLKDDPGKRPRFDSQLIQLLDKMRERAATECAAPDRLVFQLVRQSVQCIAASGLPYQLARPQSELDGAVYPDVMDVWMYFAIDTVDNRHNLYPDAFRFGWLKFQSGTMTVLKAVCNALFV</sequence>
<reference key="2">
    <citation type="submission" date="2011-10" db="EMBL/GenBank/DDBJ databases">
        <title>The genome and transcriptome sequence of Clonorchis sinensis provide insights into the carcinogenic liver fluke.</title>
        <authorList>
            <person name="Wang X."/>
            <person name="Huang Y."/>
            <person name="Chen W."/>
            <person name="Liu H."/>
            <person name="Guo L."/>
            <person name="Chen Y."/>
            <person name="Luo F."/>
            <person name="Zhou W."/>
            <person name="Sun J."/>
            <person name="Mao Q."/>
            <person name="Liang P."/>
            <person name="Zhou C."/>
            <person name="Tian Y."/>
            <person name="Men J."/>
            <person name="Lv X."/>
            <person name="Huang L."/>
            <person name="Zhou J."/>
            <person name="Hu Y."/>
            <person name="Li R."/>
            <person name="Zhang F."/>
            <person name="Lei H."/>
            <person name="Li X."/>
            <person name="Hu X."/>
            <person name="Liang C."/>
            <person name="Xu J."/>
            <person name="Wu Z."/>
            <person name="Yu X."/>
        </authorList>
    </citation>
    <scope>NUCLEOTIDE SEQUENCE</scope>
    <source>
        <strain>Henan</strain>
    </source>
</reference>
<feature type="repeat" description="ANK" evidence="9">
    <location>
        <begin position="305"/>
        <end position="337"/>
    </location>
</feature>
<dbReference type="GO" id="GO:0005524">
    <property type="term" value="F:ATP binding"/>
    <property type="evidence" value="ECO:0007669"/>
    <property type="project" value="InterPro"/>
</dbReference>
<evidence type="ECO:0000256" key="4">
    <source>
        <dbReference type="ARBA" id="ARBA00022552"/>
    </source>
</evidence>
<dbReference type="InterPro" id="IPR029063">
    <property type="entry name" value="SAM-dependent_MTases_sf"/>
</dbReference>
<evidence type="ECO:0000256" key="2">
    <source>
        <dbReference type="ARBA" id="ARBA00006301"/>
    </source>
</evidence>
<keyword evidence="6" id="KW-0808">Transferase</keyword>
<dbReference type="AlphaFoldDB" id="G7Y5M2"/>
<dbReference type="SUPFAM" id="SSF48403">
    <property type="entry name" value="Ankyrin repeat"/>
    <property type="match status" value="1"/>
</dbReference>
<dbReference type="GO" id="GO:0005730">
    <property type="term" value="C:nucleolus"/>
    <property type="evidence" value="ECO:0007669"/>
    <property type="project" value="UniProtKB-SubCell"/>
</dbReference>
<keyword evidence="12" id="KW-0418">Kinase</keyword>
<dbReference type="GO" id="GO:0033553">
    <property type="term" value="C:rDNA heterochromatin"/>
    <property type="evidence" value="ECO:0007669"/>
    <property type="project" value="TreeGrafter"/>
</dbReference>
<evidence type="ECO:0000256" key="10">
    <source>
        <dbReference type="SAM" id="MobiDB-lite"/>
    </source>
</evidence>
<dbReference type="Pfam" id="PF07714">
    <property type="entry name" value="PK_Tyr_Ser-Thr"/>
    <property type="match status" value="1"/>
</dbReference>
<dbReference type="GO" id="GO:0008168">
    <property type="term" value="F:methyltransferase activity"/>
    <property type="evidence" value="ECO:0007669"/>
    <property type="project" value="UniProtKB-KW"/>
</dbReference>
<dbReference type="PANTHER" id="PTHR12787:SF0">
    <property type="entry name" value="RIBOSOMAL RNA-PROCESSING PROTEIN 8"/>
    <property type="match status" value="1"/>
</dbReference>
<evidence type="ECO:0000256" key="6">
    <source>
        <dbReference type="ARBA" id="ARBA00022679"/>
    </source>
</evidence>
<evidence type="ECO:0000256" key="1">
    <source>
        <dbReference type="ARBA" id="ARBA00004604"/>
    </source>
</evidence>
<dbReference type="GO" id="GO:0007229">
    <property type="term" value="P:integrin-mediated signaling pathway"/>
    <property type="evidence" value="ECO:0007669"/>
    <property type="project" value="UniProtKB-KW"/>
</dbReference>
<dbReference type="EMBL" id="DF142878">
    <property type="protein sequence ID" value="GAA48258.1"/>
    <property type="molecule type" value="Genomic_DNA"/>
</dbReference>
<evidence type="ECO:0000256" key="7">
    <source>
        <dbReference type="ARBA" id="ARBA00022691"/>
    </source>
</evidence>
<dbReference type="SUPFAM" id="SSF56112">
    <property type="entry name" value="Protein kinase-like (PK-like)"/>
    <property type="match status" value="1"/>
</dbReference>
<dbReference type="InterPro" id="IPR011009">
    <property type="entry name" value="Kinase-like_dom_sf"/>
</dbReference>
<dbReference type="Gene3D" id="1.10.10.2150">
    <property type="entry name" value="Ribosomal RNA-processing protein 8, N-terminal domain"/>
    <property type="match status" value="1"/>
</dbReference>
<dbReference type="SMART" id="SM00248">
    <property type="entry name" value="ANK"/>
    <property type="match status" value="3"/>
</dbReference>
<dbReference type="InterPro" id="IPR000719">
    <property type="entry name" value="Prot_kinase_dom"/>
</dbReference>
<feature type="region of interest" description="Disordered" evidence="10">
    <location>
        <begin position="1"/>
        <end position="30"/>
    </location>
</feature>
<dbReference type="Gene3D" id="1.10.510.10">
    <property type="entry name" value="Transferase(Phosphotransferase) domain 1"/>
    <property type="match status" value="1"/>
</dbReference>
<dbReference type="Gene3D" id="3.40.50.150">
    <property type="entry name" value="Vaccinia Virus protein VP39"/>
    <property type="match status" value="1"/>
</dbReference>
<keyword evidence="9" id="KW-0040">ANK repeat</keyword>
<keyword evidence="5" id="KW-0489">Methyltransferase</keyword>
<keyword evidence="12" id="KW-0401">Integrin</keyword>
<feature type="domain" description="Protein kinase" evidence="11">
    <location>
        <begin position="468"/>
        <end position="754"/>
    </location>
</feature>
<evidence type="ECO:0000313" key="13">
    <source>
        <dbReference type="Proteomes" id="UP000008909"/>
    </source>
</evidence>